<dbReference type="HAMAP" id="MF_00122">
    <property type="entry name" value="GatC"/>
    <property type="match status" value="1"/>
</dbReference>
<evidence type="ECO:0000256" key="1">
    <source>
        <dbReference type="HAMAP-Rule" id="MF_00122"/>
    </source>
</evidence>
<dbReference type="NCBIfam" id="TIGR00135">
    <property type="entry name" value="gatC"/>
    <property type="match status" value="1"/>
</dbReference>
<dbReference type="Proteomes" id="UP000178155">
    <property type="component" value="Unassembled WGS sequence"/>
</dbReference>
<dbReference type="GO" id="GO:0006450">
    <property type="term" value="P:regulation of translational fidelity"/>
    <property type="evidence" value="ECO:0007669"/>
    <property type="project" value="InterPro"/>
</dbReference>
<keyword evidence="1" id="KW-0436">Ligase</keyword>
<dbReference type="Pfam" id="PF02686">
    <property type="entry name" value="GatC"/>
    <property type="match status" value="1"/>
</dbReference>
<evidence type="ECO:0000313" key="2">
    <source>
        <dbReference type="EMBL" id="OGN33112.1"/>
    </source>
</evidence>
<dbReference type="InterPro" id="IPR003837">
    <property type="entry name" value="GatC"/>
</dbReference>
<protein>
    <recommendedName>
        <fullName evidence="1">Aspartyl/glutamyl-tRNA(Asn/Gln) amidotransferase subunit C</fullName>
        <shortName evidence="1">Asp/Glu-ADT subunit C</shortName>
        <ecNumber evidence="1">6.3.5.-</ecNumber>
    </recommendedName>
</protein>
<organism evidence="2 3">
    <name type="scientific">Candidatus Yanofskybacteria bacterium RIFCSPLOWO2_02_FULL_47_9b</name>
    <dbReference type="NCBI Taxonomy" id="1802708"/>
    <lineage>
        <taxon>Bacteria</taxon>
        <taxon>Candidatus Yanofskyibacteriota</taxon>
    </lineage>
</organism>
<comment type="catalytic activity">
    <reaction evidence="1">
        <text>L-glutamyl-tRNA(Gln) + L-glutamine + ATP + H2O = L-glutaminyl-tRNA(Gln) + L-glutamate + ADP + phosphate + H(+)</text>
        <dbReference type="Rhea" id="RHEA:17521"/>
        <dbReference type="Rhea" id="RHEA-COMP:9681"/>
        <dbReference type="Rhea" id="RHEA-COMP:9684"/>
        <dbReference type="ChEBI" id="CHEBI:15377"/>
        <dbReference type="ChEBI" id="CHEBI:15378"/>
        <dbReference type="ChEBI" id="CHEBI:29985"/>
        <dbReference type="ChEBI" id="CHEBI:30616"/>
        <dbReference type="ChEBI" id="CHEBI:43474"/>
        <dbReference type="ChEBI" id="CHEBI:58359"/>
        <dbReference type="ChEBI" id="CHEBI:78520"/>
        <dbReference type="ChEBI" id="CHEBI:78521"/>
        <dbReference type="ChEBI" id="CHEBI:456216"/>
    </reaction>
</comment>
<dbReference type="Gene3D" id="1.10.20.60">
    <property type="entry name" value="Glu-tRNAGln amidotransferase C subunit, N-terminal domain"/>
    <property type="match status" value="1"/>
</dbReference>
<dbReference type="SUPFAM" id="SSF141000">
    <property type="entry name" value="Glu-tRNAGln amidotransferase C subunit"/>
    <property type="match status" value="1"/>
</dbReference>
<keyword evidence="1" id="KW-0648">Protein biosynthesis</keyword>
<sequence>MLTDKELDKIAGLARLKIEASERERLKKDLSSILDYVAKLDSADTSGVEPLYQTTGQVNSTRADEPRGEFPMGDKLLELLVGQAPQSKDMLIKVKHVFSKS</sequence>
<dbReference type="GO" id="GO:0005524">
    <property type="term" value="F:ATP binding"/>
    <property type="evidence" value="ECO:0007669"/>
    <property type="project" value="UniProtKB-KW"/>
</dbReference>
<dbReference type="AlphaFoldDB" id="A0A1F8H6B4"/>
<dbReference type="InterPro" id="IPR036113">
    <property type="entry name" value="Asp/Glu-ADT_sf_sub_c"/>
</dbReference>
<dbReference type="EMBL" id="MGKW01000038">
    <property type="protein sequence ID" value="OGN33112.1"/>
    <property type="molecule type" value="Genomic_DNA"/>
</dbReference>
<comment type="catalytic activity">
    <reaction evidence="1">
        <text>L-aspartyl-tRNA(Asn) + L-glutamine + ATP + H2O = L-asparaginyl-tRNA(Asn) + L-glutamate + ADP + phosphate + 2 H(+)</text>
        <dbReference type="Rhea" id="RHEA:14513"/>
        <dbReference type="Rhea" id="RHEA-COMP:9674"/>
        <dbReference type="Rhea" id="RHEA-COMP:9677"/>
        <dbReference type="ChEBI" id="CHEBI:15377"/>
        <dbReference type="ChEBI" id="CHEBI:15378"/>
        <dbReference type="ChEBI" id="CHEBI:29985"/>
        <dbReference type="ChEBI" id="CHEBI:30616"/>
        <dbReference type="ChEBI" id="CHEBI:43474"/>
        <dbReference type="ChEBI" id="CHEBI:58359"/>
        <dbReference type="ChEBI" id="CHEBI:78515"/>
        <dbReference type="ChEBI" id="CHEBI:78516"/>
        <dbReference type="ChEBI" id="CHEBI:456216"/>
    </reaction>
</comment>
<keyword evidence="1" id="KW-0547">Nucleotide-binding</keyword>
<evidence type="ECO:0000313" key="3">
    <source>
        <dbReference type="Proteomes" id="UP000178155"/>
    </source>
</evidence>
<comment type="similarity">
    <text evidence="1">Belongs to the GatC family.</text>
</comment>
<comment type="function">
    <text evidence="1">Allows the formation of correctly charged Asn-tRNA(Asn) or Gln-tRNA(Gln) through the transamidation of misacylated Asp-tRNA(Asn) or Glu-tRNA(Gln) in organisms which lack either or both of asparaginyl-tRNA or glutaminyl-tRNA synthetases. The reaction takes place in the presence of glutamine and ATP through an activated phospho-Asp-tRNA(Asn) or phospho-Glu-tRNA(Gln).</text>
</comment>
<gene>
    <name evidence="1" type="primary">gatC</name>
    <name evidence="2" type="ORF">A3I39_02195</name>
</gene>
<dbReference type="GO" id="GO:0050566">
    <property type="term" value="F:asparaginyl-tRNA synthase (glutamine-hydrolyzing) activity"/>
    <property type="evidence" value="ECO:0007669"/>
    <property type="project" value="RHEA"/>
</dbReference>
<keyword evidence="1" id="KW-0067">ATP-binding</keyword>
<comment type="subunit">
    <text evidence="1">Heterotrimer of A, B and C subunits.</text>
</comment>
<name>A0A1F8H6B4_9BACT</name>
<reference evidence="2 3" key="1">
    <citation type="journal article" date="2016" name="Nat. Commun.">
        <title>Thousands of microbial genomes shed light on interconnected biogeochemical processes in an aquifer system.</title>
        <authorList>
            <person name="Anantharaman K."/>
            <person name="Brown C.T."/>
            <person name="Hug L.A."/>
            <person name="Sharon I."/>
            <person name="Castelle C.J."/>
            <person name="Probst A.J."/>
            <person name="Thomas B.C."/>
            <person name="Singh A."/>
            <person name="Wilkins M.J."/>
            <person name="Karaoz U."/>
            <person name="Brodie E.L."/>
            <person name="Williams K.H."/>
            <person name="Hubbard S.S."/>
            <person name="Banfield J.F."/>
        </authorList>
    </citation>
    <scope>NUCLEOTIDE SEQUENCE [LARGE SCALE GENOMIC DNA]</scope>
</reference>
<proteinExistence type="inferred from homology"/>
<comment type="caution">
    <text evidence="2">The sequence shown here is derived from an EMBL/GenBank/DDBJ whole genome shotgun (WGS) entry which is preliminary data.</text>
</comment>
<accession>A0A1F8H6B4</accession>
<dbReference type="GO" id="GO:0050567">
    <property type="term" value="F:glutaminyl-tRNA synthase (glutamine-hydrolyzing) activity"/>
    <property type="evidence" value="ECO:0007669"/>
    <property type="project" value="UniProtKB-UniRule"/>
</dbReference>
<dbReference type="EC" id="6.3.5.-" evidence="1"/>
<dbReference type="GO" id="GO:0006412">
    <property type="term" value="P:translation"/>
    <property type="evidence" value="ECO:0007669"/>
    <property type="project" value="UniProtKB-UniRule"/>
</dbReference>